<dbReference type="Proteomes" id="UP000000763">
    <property type="component" value="Chromosome 6"/>
</dbReference>
<feature type="region of interest" description="Disordered" evidence="1">
    <location>
        <begin position="1"/>
        <end position="51"/>
    </location>
</feature>
<evidence type="ECO:0000256" key="1">
    <source>
        <dbReference type="SAM" id="MobiDB-lite"/>
    </source>
</evidence>
<name>Q69KA4_ORYSJ</name>
<reference evidence="3" key="2">
    <citation type="journal article" date="2008" name="Nucleic Acids Res.">
        <title>The rice annotation project database (RAP-DB): 2008 update.</title>
        <authorList>
            <consortium name="The rice annotation project (RAP)"/>
        </authorList>
    </citation>
    <scope>GENOME REANNOTATION</scope>
    <source>
        <strain evidence="3">cv. Nipponbare</strain>
    </source>
</reference>
<evidence type="ECO:0000313" key="3">
    <source>
        <dbReference type="Proteomes" id="UP000000763"/>
    </source>
</evidence>
<feature type="compositionally biased region" description="Basic and acidic residues" evidence="1">
    <location>
        <begin position="18"/>
        <end position="36"/>
    </location>
</feature>
<feature type="compositionally biased region" description="Basic residues" evidence="1">
    <location>
        <begin position="8"/>
        <end position="17"/>
    </location>
</feature>
<accession>Q69KA4</accession>
<sequence length="104" mass="11794">MTVGRCHFSPRLRRLRRGPGEEKQLPRRPRAPEPGKARRPPGGFQGHLELWNPEGFWSPAKVLRRWLETSESGGFWSLPRCRGRIKSQYAPSGSSQESDASGLE</sequence>
<gene>
    <name evidence="2" type="primary">B1047H05.45</name>
</gene>
<dbReference type="AlphaFoldDB" id="Q69KA4"/>
<proteinExistence type="predicted"/>
<organism evidence="2 3">
    <name type="scientific">Oryza sativa subsp. japonica</name>
    <name type="common">Rice</name>
    <dbReference type="NCBI Taxonomy" id="39947"/>
    <lineage>
        <taxon>Eukaryota</taxon>
        <taxon>Viridiplantae</taxon>
        <taxon>Streptophyta</taxon>
        <taxon>Embryophyta</taxon>
        <taxon>Tracheophyta</taxon>
        <taxon>Spermatophyta</taxon>
        <taxon>Magnoliopsida</taxon>
        <taxon>Liliopsida</taxon>
        <taxon>Poales</taxon>
        <taxon>Poaceae</taxon>
        <taxon>BOP clade</taxon>
        <taxon>Oryzoideae</taxon>
        <taxon>Oryzeae</taxon>
        <taxon>Oryzinae</taxon>
        <taxon>Oryza</taxon>
        <taxon>Oryza sativa</taxon>
    </lineage>
</organism>
<reference evidence="3" key="1">
    <citation type="journal article" date="2005" name="Nature">
        <title>The map-based sequence of the rice genome.</title>
        <authorList>
            <consortium name="International rice genome sequencing project (IRGSP)"/>
            <person name="Matsumoto T."/>
            <person name="Wu J."/>
            <person name="Kanamori H."/>
            <person name="Katayose Y."/>
            <person name="Fujisawa M."/>
            <person name="Namiki N."/>
            <person name="Mizuno H."/>
            <person name="Yamamoto K."/>
            <person name="Antonio B.A."/>
            <person name="Baba T."/>
            <person name="Sakata K."/>
            <person name="Nagamura Y."/>
            <person name="Aoki H."/>
            <person name="Arikawa K."/>
            <person name="Arita K."/>
            <person name="Bito T."/>
            <person name="Chiden Y."/>
            <person name="Fujitsuka N."/>
            <person name="Fukunaka R."/>
            <person name="Hamada M."/>
            <person name="Harada C."/>
            <person name="Hayashi A."/>
            <person name="Hijishita S."/>
            <person name="Honda M."/>
            <person name="Hosokawa S."/>
            <person name="Ichikawa Y."/>
            <person name="Idonuma A."/>
            <person name="Iijima M."/>
            <person name="Ikeda M."/>
            <person name="Ikeno M."/>
            <person name="Ito K."/>
            <person name="Ito S."/>
            <person name="Ito T."/>
            <person name="Ito Y."/>
            <person name="Ito Y."/>
            <person name="Iwabuchi A."/>
            <person name="Kamiya K."/>
            <person name="Karasawa W."/>
            <person name="Kurita K."/>
            <person name="Katagiri S."/>
            <person name="Kikuta A."/>
            <person name="Kobayashi H."/>
            <person name="Kobayashi N."/>
            <person name="Machita K."/>
            <person name="Maehara T."/>
            <person name="Masukawa M."/>
            <person name="Mizubayashi T."/>
            <person name="Mukai Y."/>
            <person name="Nagasaki H."/>
            <person name="Nagata Y."/>
            <person name="Naito S."/>
            <person name="Nakashima M."/>
            <person name="Nakama Y."/>
            <person name="Nakamichi Y."/>
            <person name="Nakamura M."/>
            <person name="Meguro A."/>
            <person name="Negishi M."/>
            <person name="Ohta I."/>
            <person name="Ohta T."/>
            <person name="Okamoto M."/>
            <person name="Ono N."/>
            <person name="Saji S."/>
            <person name="Sakaguchi M."/>
            <person name="Sakai K."/>
            <person name="Shibata M."/>
            <person name="Shimokawa T."/>
            <person name="Song J."/>
            <person name="Takazaki Y."/>
            <person name="Terasawa K."/>
            <person name="Tsugane M."/>
            <person name="Tsuji K."/>
            <person name="Ueda S."/>
            <person name="Waki K."/>
            <person name="Yamagata H."/>
            <person name="Yamamoto M."/>
            <person name="Yamamoto S."/>
            <person name="Yamane H."/>
            <person name="Yoshiki S."/>
            <person name="Yoshihara R."/>
            <person name="Yukawa K."/>
            <person name="Zhong H."/>
            <person name="Yano M."/>
            <person name="Yuan Q."/>
            <person name="Ouyang S."/>
            <person name="Liu J."/>
            <person name="Jones K.M."/>
            <person name="Gansberger K."/>
            <person name="Moffat K."/>
            <person name="Hill J."/>
            <person name="Bera J."/>
            <person name="Fadrosh D."/>
            <person name="Jin S."/>
            <person name="Johri S."/>
            <person name="Kim M."/>
            <person name="Overton L."/>
            <person name="Reardon M."/>
            <person name="Tsitrin T."/>
            <person name="Vuong H."/>
            <person name="Weaver B."/>
            <person name="Ciecko A."/>
            <person name="Tallon L."/>
            <person name="Jackson J."/>
            <person name="Pai G."/>
            <person name="Aken S.V."/>
            <person name="Utterback T."/>
            <person name="Reidmuller S."/>
            <person name="Feldblyum T."/>
            <person name="Hsiao J."/>
            <person name="Zismann V."/>
            <person name="Iobst S."/>
            <person name="de Vazeille A.R."/>
            <person name="Buell C.R."/>
            <person name="Ying K."/>
            <person name="Li Y."/>
            <person name="Lu T."/>
            <person name="Huang Y."/>
            <person name="Zhao Q."/>
            <person name="Feng Q."/>
            <person name="Zhang L."/>
            <person name="Zhu J."/>
            <person name="Weng Q."/>
            <person name="Mu J."/>
            <person name="Lu Y."/>
            <person name="Fan D."/>
            <person name="Liu Y."/>
            <person name="Guan J."/>
            <person name="Zhang Y."/>
            <person name="Yu S."/>
            <person name="Liu X."/>
            <person name="Zhang Y."/>
            <person name="Hong G."/>
            <person name="Han B."/>
            <person name="Choisne N."/>
            <person name="Demange N."/>
            <person name="Orjeda G."/>
            <person name="Samain S."/>
            <person name="Cattolico L."/>
            <person name="Pelletier E."/>
            <person name="Couloux A."/>
            <person name="Segurens B."/>
            <person name="Wincker P."/>
            <person name="D'Hont A."/>
            <person name="Scarpelli C."/>
            <person name="Weissenbach J."/>
            <person name="Salanoubat M."/>
            <person name="Quetier F."/>
            <person name="Yu Y."/>
            <person name="Kim H.R."/>
            <person name="Rambo T."/>
            <person name="Currie J."/>
            <person name="Collura K."/>
            <person name="Luo M."/>
            <person name="Yang T."/>
            <person name="Ammiraju J.S.S."/>
            <person name="Engler F."/>
            <person name="Soderlund C."/>
            <person name="Wing R.A."/>
            <person name="Palmer L.E."/>
            <person name="de la Bastide M."/>
            <person name="Spiegel L."/>
            <person name="Nascimento L."/>
            <person name="Zutavern T."/>
            <person name="O'Shaughnessy A."/>
            <person name="Dike S."/>
            <person name="Dedhia N."/>
            <person name="Preston R."/>
            <person name="Balija V."/>
            <person name="McCombie W.R."/>
            <person name="Chow T."/>
            <person name="Chen H."/>
            <person name="Chung M."/>
            <person name="Chen C."/>
            <person name="Shaw J."/>
            <person name="Wu H."/>
            <person name="Hsiao K."/>
            <person name="Chao Y."/>
            <person name="Chu M."/>
            <person name="Cheng C."/>
            <person name="Hour A."/>
            <person name="Lee P."/>
            <person name="Lin S."/>
            <person name="Lin Y."/>
            <person name="Liou J."/>
            <person name="Liu S."/>
            <person name="Hsing Y."/>
            <person name="Raghuvanshi S."/>
            <person name="Mohanty A."/>
            <person name="Bharti A.K."/>
            <person name="Gaur A."/>
            <person name="Gupta V."/>
            <person name="Kumar D."/>
            <person name="Ravi V."/>
            <person name="Vij S."/>
            <person name="Kapur A."/>
            <person name="Khurana P."/>
            <person name="Khurana P."/>
            <person name="Khurana J.P."/>
            <person name="Tyagi A.K."/>
            <person name="Gaikwad K."/>
            <person name="Singh A."/>
            <person name="Dalal V."/>
            <person name="Srivastava S."/>
            <person name="Dixit A."/>
            <person name="Pal A.K."/>
            <person name="Ghazi I.A."/>
            <person name="Yadav M."/>
            <person name="Pandit A."/>
            <person name="Bhargava A."/>
            <person name="Sureshbabu K."/>
            <person name="Batra K."/>
            <person name="Sharma T.R."/>
            <person name="Mohapatra T."/>
            <person name="Singh N.K."/>
            <person name="Messing J."/>
            <person name="Nelson A.B."/>
            <person name="Fuks G."/>
            <person name="Kavchok S."/>
            <person name="Keizer G."/>
            <person name="Linton E."/>
            <person name="Llaca V."/>
            <person name="Song R."/>
            <person name="Tanyolac B."/>
            <person name="Young S."/>
            <person name="Ho-Il K."/>
            <person name="Hahn J.H."/>
            <person name="Sangsakoo G."/>
            <person name="Vanavichit A."/>
            <person name="de Mattos Luiz.A.T."/>
            <person name="Zimmer P.D."/>
            <person name="Malone G."/>
            <person name="Dellagostin O."/>
            <person name="de Oliveira A.C."/>
            <person name="Bevan M."/>
            <person name="Bancroft I."/>
            <person name="Minx P."/>
            <person name="Cordum H."/>
            <person name="Wilson R."/>
            <person name="Cheng Z."/>
            <person name="Jin W."/>
            <person name="Jiang J."/>
            <person name="Leong S.A."/>
            <person name="Iwama H."/>
            <person name="Gojobori T."/>
            <person name="Itoh T."/>
            <person name="Niimura Y."/>
            <person name="Fujii Y."/>
            <person name="Habara T."/>
            <person name="Sakai H."/>
            <person name="Sato Y."/>
            <person name="Wilson G."/>
            <person name="Kumar K."/>
            <person name="McCouch S."/>
            <person name="Juretic N."/>
            <person name="Hoen D."/>
            <person name="Wright S."/>
            <person name="Bruskiewich R."/>
            <person name="Bureau T."/>
            <person name="Miyao A."/>
            <person name="Hirochika H."/>
            <person name="Nishikawa T."/>
            <person name="Kadowaki K."/>
            <person name="Sugiura M."/>
            <person name="Burr B."/>
            <person name="Sasaki T."/>
        </authorList>
    </citation>
    <scope>NUCLEOTIDE SEQUENCE [LARGE SCALE GENOMIC DNA]</scope>
    <source>
        <strain evidence="3">cv. Nipponbare</strain>
    </source>
</reference>
<dbReference type="EMBL" id="AP005966">
    <property type="protein sequence ID" value="BAD34203.1"/>
    <property type="molecule type" value="Genomic_DNA"/>
</dbReference>
<evidence type="ECO:0000313" key="2">
    <source>
        <dbReference type="EMBL" id="BAD34203.1"/>
    </source>
</evidence>
<protein>
    <submittedName>
        <fullName evidence="2">Uncharacterized protein</fullName>
    </submittedName>
</protein>